<comment type="caution">
    <text evidence="10">The sequence shown here is derived from an EMBL/GenBank/DDBJ whole genome shotgun (WGS) entry which is preliminary data.</text>
</comment>
<dbReference type="AlphaFoldDB" id="A0ABD3I3T8"/>
<name>A0ABD3I3T8_9MARC</name>
<evidence type="ECO:0000256" key="1">
    <source>
        <dbReference type="ARBA" id="ARBA00004141"/>
    </source>
</evidence>
<gene>
    <name evidence="10" type="ORF">R1sor_011508</name>
</gene>
<dbReference type="Gene3D" id="1.25.40.20">
    <property type="entry name" value="Ankyrin repeat-containing domain"/>
    <property type="match status" value="1"/>
</dbReference>
<keyword evidence="3" id="KW-0677">Repeat</keyword>
<evidence type="ECO:0000259" key="9">
    <source>
        <dbReference type="Pfam" id="PF13962"/>
    </source>
</evidence>
<comment type="subcellular location">
    <subcellularLocation>
        <location evidence="1">Membrane</location>
        <topology evidence="1">Multi-pass membrane protein</topology>
    </subcellularLocation>
</comment>
<keyword evidence="6 8" id="KW-0472">Membrane</keyword>
<accession>A0ABD3I3T8</accession>
<keyword evidence="2 8" id="KW-0812">Transmembrane</keyword>
<dbReference type="SMART" id="SM00248">
    <property type="entry name" value="ANK"/>
    <property type="match status" value="3"/>
</dbReference>
<evidence type="ECO:0000313" key="10">
    <source>
        <dbReference type="EMBL" id="KAL3697432.1"/>
    </source>
</evidence>
<keyword evidence="5" id="KW-0040">ANK repeat</keyword>
<keyword evidence="4 8" id="KW-1133">Transmembrane helix</keyword>
<dbReference type="InterPro" id="IPR002110">
    <property type="entry name" value="Ankyrin_rpt"/>
</dbReference>
<organism evidence="10 11">
    <name type="scientific">Riccia sorocarpa</name>
    <dbReference type="NCBI Taxonomy" id="122646"/>
    <lineage>
        <taxon>Eukaryota</taxon>
        <taxon>Viridiplantae</taxon>
        <taxon>Streptophyta</taxon>
        <taxon>Embryophyta</taxon>
        <taxon>Marchantiophyta</taxon>
        <taxon>Marchantiopsida</taxon>
        <taxon>Marchantiidae</taxon>
        <taxon>Marchantiales</taxon>
        <taxon>Ricciaceae</taxon>
        <taxon>Riccia</taxon>
    </lineage>
</organism>
<dbReference type="Proteomes" id="UP001633002">
    <property type="component" value="Unassembled WGS sequence"/>
</dbReference>
<reference evidence="10 11" key="1">
    <citation type="submission" date="2024-09" db="EMBL/GenBank/DDBJ databases">
        <title>Chromosome-scale assembly of Riccia sorocarpa.</title>
        <authorList>
            <person name="Paukszto L."/>
        </authorList>
    </citation>
    <scope>NUCLEOTIDE SEQUENCE [LARGE SCALE GENOMIC DNA]</scope>
    <source>
        <strain evidence="10">LP-2024</strain>
        <tissue evidence="10">Aerial parts of the thallus</tissue>
    </source>
</reference>
<dbReference type="EMBL" id="JBJQOH010000002">
    <property type="protein sequence ID" value="KAL3697432.1"/>
    <property type="molecule type" value="Genomic_DNA"/>
</dbReference>
<feature type="compositionally biased region" description="Basic and acidic residues" evidence="7">
    <location>
        <begin position="468"/>
        <end position="480"/>
    </location>
</feature>
<dbReference type="InterPro" id="IPR036770">
    <property type="entry name" value="Ankyrin_rpt-contain_sf"/>
</dbReference>
<feature type="transmembrane region" description="Helical" evidence="8">
    <location>
        <begin position="644"/>
        <end position="666"/>
    </location>
</feature>
<feature type="region of interest" description="Disordered" evidence="7">
    <location>
        <begin position="464"/>
        <end position="491"/>
    </location>
</feature>
<evidence type="ECO:0000256" key="7">
    <source>
        <dbReference type="SAM" id="MobiDB-lite"/>
    </source>
</evidence>
<sequence length="725" mass="82261">MAAIQCHQAINLALANFIYDVRDRLDKDHPYKSSVEASCNEQAPPTPNSEEETLRGYVRKIFHDPSLEKWITLYDRPNRPSRGCTMSDSCQKENRSSEFRSHPLIVRQWMVTAPPFLSLSEYLFLECNRSWGEVKVQVQLGEYKERVLSLGVSFFKYLMNISDTRRTAFQYGLINGISEDGGKTETSCPILRLYCDLDLDAAPDAPYNKEILKEFQVCSKMPDGSGRTLVHILLATNIPTSTEKITIWGRLLRTLNWNVLRQYVSGEQEWHVFNIFNMADVYAANGWPRRENYHLLWDESLSSEKIVLTSPHLRDYMRISWLENVLLDRNVLPQFSPTGVFARLLVRTGVIKVDFITSLQYAVLVGNTRTVELLAKDDRICDNARIKEDKSSGGFMSSLHYAAEQGDLEKIRSILGTDKFDPHIYDGSGNTLLQSAVCCEQPSSVLLLLQDYVDIPTMSIHKQSNLSRTEDTEGMTEHAGKQPCQSSEHRREQLDIESNRPGCVNYLLQVGLDVWQTDSDNKIPDPGPKASRDYKKWWYDKVEKETHNQKMGFGAAANAISVTAALVATASYIGPLQPPLGYNLVDEDHISKMLVDISPVRIFVVCNNLAFFFALMAITLSLTPSVPIPKESILEVVSRMRRSITLALIALIVSMTAILIAFASAVTAVIPNEGNEKRRWLSTSTLVIGGSLCLFFLALCCIRFVRLLLHNNITFRRWYKRWVFI</sequence>
<dbReference type="Pfam" id="PF13962">
    <property type="entry name" value="PGG"/>
    <property type="match status" value="1"/>
</dbReference>
<evidence type="ECO:0000256" key="3">
    <source>
        <dbReference type="ARBA" id="ARBA00022737"/>
    </source>
</evidence>
<feature type="transmembrane region" description="Helical" evidence="8">
    <location>
        <begin position="602"/>
        <end position="623"/>
    </location>
</feature>
<keyword evidence="11" id="KW-1185">Reference proteome</keyword>
<evidence type="ECO:0000256" key="6">
    <source>
        <dbReference type="ARBA" id="ARBA00023136"/>
    </source>
</evidence>
<dbReference type="SUPFAM" id="SSF48403">
    <property type="entry name" value="Ankyrin repeat"/>
    <property type="match status" value="1"/>
</dbReference>
<evidence type="ECO:0000256" key="8">
    <source>
        <dbReference type="SAM" id="Phobius"/>
    </source>
</evidence>
<proteinExistence type="predicted"/>
<dbReference type="PANTHER" id="PTHR24186">
    <property type="entry name" value="PROTEIN PHOSPHATASE 1 REGULATORY SUBUNIT"/>
    <property type="match status" value="1"/>
</dbReference>
<feature type="domain" description="PGG" evidence="9">
    <location>
        <begin position="556"/>
        <end position="668"/>
    </location>
</feature>
<dbReference type="PANTHER" id="PTHR24186:SF38">
    <property type="entry name" value="ANKYRIN REPEAT FAMILY PROTEIN"/>
    <property type="match status" value="1"/>
</dbReference>
<evidence type="ECO:0000256" key="4">
    <source>
        <dbReference type="ARBA" id="ARBA00022989"/>
    </source>
</evidence>
<evidence type="ECO:0000256" key="5">
    <source>
        <dbReference type="ARBA" id="ARBA00023043"/>
    </source>
</evidence>
<dbReference type="GO" id="GO:0016020">
    <property type="term" value="C:membrane"/>
    <property type="evidence" value="ECO:0007669"/>
    <property type="project" value="UniProtKB-SubCell"/>
</dbReference>
<dbReference type="InterPro" id="IPR026961">
    <property type="entry name" value="PGG_dom"/>
</dbReference>
<evidence type="ECO:0000313" key="11">
    <source>
        <dbReference type="Proteomes" id="UP001633002"/>
    </source>
</evidence>
<protein>
    <recommendedName>
        <fullName evidence="9">PGG domain-containing protein</fullName>
    </recommendedName>
</protein>
<feature type="transmembrane region" description="Helical" evidence="8">
    <location>
        <begin position="686"/>
        <end position="709"/>
    </location>
</feature>
<evidence type="ECO:0000256" key="2">
    <source>
        <dbReference type="ARBA" id="ARBA00022692"/>
    </source>
</evidence>
<dbReference type="Pfam" id="PF13637">
    <property type="entry name" value="Ank_4"/>
    <property type="match status" value="1"/>
</dbReference>